<dbReference type="Proteomes" id="UP000037035">
    <property type="component" value="Unassembled WGS sequence"/>
</dbReference>
<comment type="caution">
    <text evidence="1">The sequence shown here is derived from an EMBL/GenBank/DDBJ whole genome shotgun (WGS) entry which is preliminary data.</text>
</comment>
<gene>
    <name evidence="1" type="ORF">VP01_6062g1</name>
</gene>
<proteinExistence type="predicted"/>
<evidence type="ECO:0008006" key="3">
    <source>
        <dbReference type="Google" id="ProtNLM"/>
    </source>
</evidence>
<reference evidence="1 2" key="1">
    <citation type="submission" date="2015-08" db="EMBL/GenBank/DDBJ databases">
        <title>Next Generation Sequencing and Analysis of the Genome of Puccinia sorghi L Schw, the Causal Agent of Maize Common Rust.</title>
        <authorList>
            <person name="Rochi L."/>
            <person name="Burguener G."/>
            <person name="Darino M."/>
            <person name="Turjanski A."/>
            <person name="Kreff E."/>
            <person name="Dieguez M.J."/>
            <person name="Sacco F."/>
        </authorList>
    </citation>
    <scope>NUCLEOTIDE SEQUENCE [LARGE SCALE GENOMIC DNA]</scope>
    <source>
        <strain evidence="1 2">RO10H11247</strain>
    </source>
</reference>
<sequence length="44" mass="5049">MSEPKSVKELRIVIRNHPEHESNLASHPGRAKTLSLVQNLFTWP</sequence>
<name>A0A0L6UI18_9BASI</name>
<feature type="non-terminal residue" evidence="1">
    <location>
        <position position="44"/>
    </location>
</feature>
<accession>A0A0L6UI18</accession>
<evidence type="ECO:0000313" key="1">
    <source>
        <dbReference type="EMBL" id="KNZ47892.1"/>
    </source>
</evidence>
<dbReference type="VEuPathDB" id="FungiDB:VP01_6062g1"/>
<protein>
    <recommendedName>
        <fullName evidence="3">Integrase zinc-binding domain-containing protein</fullName>
    </recommendedName>
</protein>
<organism evidence="1 2">
    <name type="scientific">Puccinia sorghi</name>
    <dbReference type="NCBI Taxonomy" id="27349"/>
    <lineage>
        <taxon>Eukaryota</taxon>
        <taxon>Fungi</taxon>
        <taxon>Dikarya</taxon>
        <taxon>Basidiomycota</taxon>
        <taxon>Pucciniomycotina</taxon>
        <taxon>Pucciniomycetes</taxon>
        <taxon>Pucciniales</taxon>
        <taxon>Pucciniaceae</taxon>
        <taxon>Puccinia</taxon>
    </lineage>
</organism>
<dbReference type="AlphaFoldDB" id="A0A0L6UI18"/>
<keyword evidence="2" id="KW-1185">Reference proteome</keyword>
<dbReference type="EMBL" id="LAVV01011344">
    <property type="protein sequence ID" value="KNZ47892.1"/>
    <property type="molecule type" value="Genomic_DNA"/>
</dbReference>
<evidence type="ECO:0000313" key="2">
    <source>
        <dbReference type="Proteomes" id="UP000037035"/>
    </source>
</evidence>